<keyword evidence="2" id="KW-1185">Reference proteome</keyword>
<evidence type="ECO:0000313" key="1">
    <source>
        <dbReference type="EMBL" id="GEO08298.1"/>
    </source>
</evidence>
<gene>
    <name evidence="1" type="ORF">SAE01_07940</name>
</gene>
<evidence type="ECO:0000313" key="2">
    <source>
        <dbReference type="Proteomes" id="UP000321513"/>
    </source>
</evidence>
<dbReference type="OrthoDB" id="9871610at2"/>
<protein>
    <submittedName>
        <fullName evidence="1">Uncharacterized protein</fullName>
    </submittedName>
</protein>
<name>A0A512B8L1_9BACT</name>
<dbReference type="AlphaFoldDB" id="A0A512B8L1"/>
<reference evidence="1 2" key="1">
    <citation type="submission" date="2019-07" db="EMBL/GenBank/DDBJ databases">
        <title>Whole genome shotgun sequence of Segetibacter aerophilus NBRC 106135.</title>
        <authorList>
            <person name="Hosoyama A."/>
            <person name="Uohara A."/>
            <person name="Ohji S."/>
            <person name="Ichikawa N."/>
        </authorList>
    </citation>
    <scope>NUCLEOTIDE SEQUENCE [LARGE SCALE GENOMIC DNA]</scope>
    <source>
        <strain evidence="1 2">NBRC 106135</strain>
    </source>
</reference>
<dbReference type="RefSeq" id="WP_147202367.1">
    <property type="nucleotide sequence ID" value="NZ_BJYT01000002.1"/>
</dbReference>
<comment type="caution">
    <text evidence="1">The sequence shown here is derived from an EMBL/GenBank/DDBJ whole genome shotgun (WGS) entry which is preliminary data.</text>
</comment>
<dbReference type="EMBL" id="BJYT01000002">
    <property type="protein sequence ID" value="GEO08298.1"/>
    <property type="molecule type" value="Genomic_DNA"/>
</dbReference>
<proteinExistence type="predicted"/>
<accession>A0A512B8L1</accession>
<sequence length="135" mass="15475">MKLTKQQRQEQRNSEFCQKYLTADWDGCAANDYFANKVHPNPADKFIGKPNIEFFDNLLVIDVAENNLYTEVAALAFEKSKIVSYLSQLSETNILIPTTIGDSDRYLKAYLSIAREILSKIERAEFDFQGSHTDK</sequence>
<dbReference type="Proteomes" id="UP000321513">
    <property type="component" value="Unassembled WGS sequence"/>
</dbReference>
<organism evidence="1 2">
    <name type="scientific">Segetibacter aerophilus</name>
    <dbReference type="NCBI Taxonomy" id="670293"/>
    <lineage>
        <taxon>Bacteria</taxon>
        <taxon>Pseudomonadati</taxon>
        <taxon>Bacteroidota</taxon>
        <taxon>Chitinophagia</taxon>
        <taxon>Chitinophagales</taxon>
        <taxon>Chitinophagaceae</taxon>
        <taxon>Segetibacter</taxon>
    </lineage>
</organism>